<keyword evidence="2" id="KW-0732">Signal</keyword>
<evidence type="ECO:0000256" key="1">
    <source>
        <dbReference type="SAM" id="MobiDB-lite"/>
    </source>
</evidence>
<proteinExistence type="predicted"/>
<feature type="chain" id="PRO_5040223017" description="Secreted protein" evidence="2">
    <location>
        <begin position="19"/>
        <end position="85"/>
    </location>
</feature>
<dbReference type="Proteomes" id="UP000724874">
    <property type="component" value="Unassembled WGS sequence"/>
</dbReference>
<keyword evidence="4" id="KW-1185">Reference proteome</keyword>
<dbReference type="EMBL" id="JADNYJ010000123">
    <property type="protein sequence ID" value="KAF8882380.1"/>
    <property type="molecule type" value="Genomic_DNA"/>
</dbReference>
<evidence type="ECO:0000313" key="3">
    <source>
        <dbReference type="EMBL" id="KAF8882380.1"/>
    </source>
</evidence>
<feature type="signal peptide" evidence="2">
    <location>
        <begin position="1"/>
        <end position="18"/>
    </location>
</feature>
<accession>A0A9P5NGR0</accession>
<evidence type="ECO:0000313" key="4">
    <source>
        <dbReference type="Proteomes" id="UP000724874"/>
    </source>
</evidence>
<organism evidence="3 4">
    <name type="scientific">Gymnopilus junonius</name>
    <name type="common">Spectacular rustgill mushroom</name>
    <name type="synonym">Gymnopilus spectabilis subsp. junonius</name>
    <dbReference type="NCBI Taxonomy" id="109634"/>
    <lineage>
        <taxon>Eukaryota</taxon>
        <taxon>Fungi</taxon>
        <taxon>Dikarya</taxon>
        <taxon>Basidiomycota</taxon>
        <taxon>Agaricomycotina</taxon>
        <taxon>Agaricomycetes</taxon>
        <taxon>Agaricomycetidae</taxon>
        <taxon>Agaricales</taxon>
        <taxon>Agaricineae</taxon>
        <taxon>Hymenogastraceae</taxon>
        <taxon>Gymnopilus</taxon>
    </lineage>
</organism>
<sequence>MMMAWLWLLRSCPSPCLTAWSVGPALHMLLWIPLPPALQLSSCLPQVCAAAPSYWLPTRMSHSETKARISTKRRNWRSPDDHPVL</sequence>
<comment type="caution">
    <text evidence="3">The sequence shown here is derived from an EMBL/GenBank/DDBJ whole genome shotgun (WGS) entry which is preliminary data.</text>
</comment>
<evidence type="ECO:0000256" key="2">
    <source>
        <dbReference type="SAM" id="SignalP"/>
    </source>
</evidence>
<feature type="non-terminal residue" evidence="3">
    <location>
        <position position="85"/>
    </location>
</feature>
<feature type="region of interest" description="Disordered" evidence="1">
    <location>
        <begin position="62"/>
        <end position="85"/>
    </location>
</feature>
<protein>
    <recommendedName>
        <fullName evidence="5">Secreted protein</fullName>
    </recommendedName>
</protein>
<dbReference type="AlphaFoldDB" id="A0A9P5NGR0"/>
<reference evidence="3" key="1">
    <citation type="submission" date="2020-11" db="EMBL/GenBank/DDBJ databases">
        <authorList>
            <consortium name="DOE Joint Genome Institute"/>
            <person name="Ahrendt S."/>
            <person name="Riley R."/>
            <person name="Andreopoulos W."/>
            <person name="LaButti K."/>
            <person name="Pangilinan J."/>
            <person name="Ruiz-duenas F.J."/>
            <person name="Barrasa J.M."/>
            <person name="Sanchez-Garcia M."/>
            <person name="Camarero S."/>
            <person name="Miyauchi S."/>
            <person name="Serrano A."/>
            <person name="Linde D."/>
            <person name="Babiker R."/>
            <person name="Drula E."/>
            <person name="Ayuso-Fernandez I."/>
            <person name="Pacheco R."/>
            <person name="Padilla G."/>
            <person name="Ferreira P."/>
            <person name="Barriuso J."/>
            <person name="Kellner H."/>
            <person name="Castanera R."/>
            <person name="Alfaro M."/>
            <person name="Ramirez L."/>
            <person name="Pisabarro A.G."/>
            <person name="Kuo A."/>
            <person name="Tritt A."/>
            <person name="Lipzen A."/>
            <person name="He G."/>
            <person name="Yan M."/>
            <person name="Ng V."/>
            <person name="Cullen D."/>
            <person name="Martin F."/>
            <person name="Rosso M.-N."/>
            <person name="Henrissat B."/>
            <person name="Hibbett D."/>
            <person name="Martinez A.T."/>
            <person name="Grigoriev I.V."/>
        </authorList>
    </citation>
    <scope>NUCLEOTIDE SEQUENCE</scope>
    <source>
        <strain evidence="3">AH 44721</strain>
    </source>
</reference>
<gene>
    <name evidence="3" type="ORF">CPB84DRAFT_1790946</name>
</gene>
<evidence type="ECO:0008006" key="5">
    <source>
        <dbReference type="Google" id="ProtNLM"/>
    </source>
</evidence>
<name>A0A9P5NGR0_GYMJU</name>